<keyword evidence="3" id="KW-0067">ATP-binding</keyword>
<dbReference type="eggNOG" id="COG0071">
    <property type="taxonomic scope" value="Bacteria"/>
</dbReference>
<dbReference type="GO" id="GO:0005524">
    <property type="term" value="F:ATP binding"/>
    <property type="evidence" value="ECO:0007669"/>
    <property type="project" value="UniProtKB-KW"/>
</dbReference>
<keyword evidence="4" id="KW-0059">Arsenical resistance</keyword>
<evidence type="ECO:0000256" key="7">
    <source>
        <dbReference type="ARBA" id="ARBA00059736"/>
    </source>
</evidence>
<comment type="function">
    <text evidence="7">Anion-transporting ATPase. Catalyzes the extrusion of arsenite.</text>
</comment>
<evidence type="ECO:0000259" key="9">
    <source>
        <dbReference type="Pfam" id="PF02374"/>
    </source>
</evidence>
<dbReference type="Proteomes" id="UP000008544">
    <property type="component" value="Chromosome"/>
</dbReference>
<organism evidence="11 12">
    <name type="scientific">Desulforudis audaxviator (strain MP104C)</name>
    <dbReference type="NCBI Taxonomy" id="477974"/>
    <lineage>
        <taxon>Bacteria</taxon>
        <taxon>Bacillati</taxon>
        <taxon>Bacillota</taxon>
        <taxon>Clostridia</taxon>
        <taxon>Thermoanaerobacterales</taxon>
        <taxon>Candidatus Desulforudaceae</taxon>
        <taxon>Candidatus Desulforudis</taxon>
    </lineage>
</organism>
<evidence type="ECO:0000256" key="6">
    <source>
        <dbReference type="ARBA" id="ARBA00052296"/>
    </source>
</evidence>
<dbReference type="SUPFAM" id="SSF49764">
    <property type="entry name" value="HSP20-like chaperones"/>
    <property type="match status" value="1"/>
</dbReference>
<keyword evidence="2" id="KW-0547">Nucleotide-binding</keyword>
<feature type="domain" description="ArsA HSP20-like" evidence="10">
    <location>
        <begin position="327"/>
        <end position="389"/>
    </location>
</feature>
<dbReference type="HOGENOM" id="CLU_040761_1_0_9"/>
<evidence type="ECO:0000313" key="12">
    <source>
        <dbReference type="Proteomes" id="UP000008544"/>
    </source>
</evidence>
<dbReference type="InterPro" id="IPR040612">
    <property type="entry name" value="ArsA_HSP20-like"/>
</dbReference>
<dbReference type="PANTHER" id="PTHR10803:SF3">
    <property type="entry name" value="ATPASE GET3"/>
    <property type="match status" value="1"/>
</dbReference>
<comment type="similarity">
    <text evidence="1">Belongs to the arsA ATPase family.</text>
</comment>
<keyword evidence="5" id="KW-1278">Translocase</keyword>
<dbReference type="CDD" id="cd02035">
    <property type="entry name" value="ArsA"/>
    <property type="match status" value="1"/>
</dbReference>
<dbReference type="AlphaFoldDB" id="B1I0V5"/>
<reference evidence="12" key="1">
    <citation type="submission" date="2007-10" db="EMBL/GenBank/DDBJ databases">
        <title>Complete sequence of chromosome of Desulforudis audaxviator MP104C.</title>
        <authorList>
            <person name="Copeland A."/>
            <person name="Lucas S."/>
            <person name="Lapidus A."/>
            <person name="Barry K."/>
            <person name="Glavina del Rio T."/>
            <person name="Dalin E."/>
            <person name="Tice H."/>
            <person name="Bruce D."/>
            <person name="Pitluck S."/>
            <person name="Lowry S.R."/>
            <person name="Larimer F."/>
            <person name="Land M.L."/>
            <person name="Hauser L."/>
            <person name="Kyrpides N."/>
            <person name="Ivanova N.N."/>
            <person name="Richardson P."/>
        </authorList>
    </citation>
    <scope>NUCLEOTIDE SEQUENCE [LARGE SCALE GENOMIC DNA]</scope>
    <source>
        <strain evidence="12">MP104C</strain>
    </source>
</reference>
<dbReference type="Pfam" id="PF17886">
    <property type="entry name" value="ArsA_HSP20"/>
    <property type="match status" value="1"/>
</dbReference>
<reference evidence="11 12" key="2">
    <citation type="journal article" date="2008" name="Science">
        <title>Environmental genomics reveals a single-species ecosystem deep within Earth.</title>
        <authorList>
            <person name="Chivian D."/>
            <person name="Brodie E.L."/>
            <person name="Alm E.J."/>
            <person name="Culley D.E."/>
            <person name="Dehal P.S."/>
            <person name="Desantis T.Z."/>
            <person name="Gihring T.M."/>
            <person name="Lapidus A."/>
            <person name="Lin L.H."/>
            <person name="Lowry S.R."/>
            <person name="Moser D.P."/>
            <person name="Richardson P.M."/>
            <person name="Southam G."/>
            <person name="Wanger G."/>
            <person name="Pratt L.M."/>
            <person name="Andersen G.L."/>
            <person name="Hazen T.C."/>
            <person name="Brockman F.J."/>
            <person name="Arkin A.P."/>
            <person name="Onstott T.C."/>
        </authorList>
    </citation>
    <scope>NUCLEOTIDE SEQUENCE [LARGE SCALE GENOMIC DNA]</scope>
    <source>
        <strain evidence="11 12">MP104C</strain>
    </source>
</reference>
<dbReference type="Gene3D" id="2.60.40.790">
    <property type="match status" value="1"/>
</dbReference>
<gene>
    <name evidence="11" type="ordered locus">Daud_0312</name>
</gene>
<dbReference type="CDD" id="cd06464">
    <property type="entry name" value="ACD_sHsps-like"/>
    <property type="match status" value="1"/>
</dbReference>
<evidence type="ECO:0000259" key="10">
    <source>
        <dbReference type="Pfam" id="PF17886"/>
    </source>
</evidence>
<dbReference type="OrthoDB" id="9780677at2"/>
<comment type="catalytic activity">
    <reaction evidence="6">
        <text>arsenite(in) + ATP + H2O = arsenite(out) + ADP + phosphate + H(+)</text>
        <dbReference type="Rhea" id="RHEA:11348"/>
        <dbReference type="ChEBI" id="CHEBI:15377"/>
        <dbReference type="ChEBI" id="CHEBI:15378"/>
        <dbReference type="ChEBI" id="CHEBI:29242"/>
        <dbReference type="ChEBI" id="CHEBI:30616"/>
        <dbReference type="ChEBI" id="CHEBI:43474"/>
        <dbReference type="ChEBI" id="CHEBI:456216"/>
        <dbReference type="EC" id="7.3.2.7"/>
    </reaction>
</comment>
<evidence type="ECO:0000256" key="4">
    <source>
        <dbReference type="ARBA" id="ARBA00022849"/>
    </source>
</evidence>
<evidence type="ECO:0000313" key="11">
    <source>
        <dbReference type="EMBL" id="ACA58873.1"/>
    </source>
</evidence>
<dbReference type="GO" id="GO:0015446">
    <property type="term" value="F:ATPase-coupled arsenite transmembrane transporter activity"/>
    <property type="evidence" value="ECO:0007669"/>
    <property type="project" value="UniProtKB-EC"/>
</dbReference>
<evidence type="ECO:0000256" key="2">
    <source>
        <dbReference type="ARBA" id="ARBA00022741"/>
    </source>
</evidence>
<evidence type="ECO:0000256" key="8">
    <source>
        <dbReference type="ARBA" id="ARBA00066752"/>
    </source>
</evidence>
<accession>B1I0V5</accession>
<proteinExistence type="inferred from homology"/>
<dbReference type="Gene3D" id="3.40.50.300">
    <property type="entry name" value="P-loop containing nucleotide triphosphate hydrolases"/>
    <property type="match status" value="1"/>
</dbReference>
<evidence type="ECO:0000256" key="1">
    <source>
        <dbReference type="ARBA" id="ARBA00011040"/>
    </source>
</evidence>
<protein>
    <recommendedName>
        <fullName evidence="8">arsenite-transporting ATPase</fullName>
        <ecNumber evidence="8">7.3.2.7</ecNumber>
    </recommendedName>
</protein>
<feature type="domain" description="ArsA/GET3 Anion-transporting ATPase-like" evidence="9">
    <location>
        <begin position="1"/>
        <end position="304"/>
    </location>
</feature>
<evidence type="ECO:0000256" key="3">
    <source>
        <dbReference type="ARBA" id="ARBA00022840"/>
    </source>
</evidence>
<dbReference type="RefSeq" id="WP_012301465.1">
    <property type="nucleotide sequence ID" value="NC_010424.1"/>
</dbReference>
<dbReference type="InterPro" id="IPR027417">
    <property type="entry name" value="P-loop_NTPase"/>
</dbReference>
<dbReference type="eggNOG" id="COG0003">
    <property type="taxonomic scope" value="Bacteria"/>
</dbReference>
<dbReference type="FunFam" id="3.40.50.300:FF:001801">
    <property type="entry name" value="Putative arsenical pump-driving ATPase"/>
    <property type="match status" value="1"/>
</dbReference>
<dbReference type="SUPFAM" id="SSF52540">
    <property type="entry name" value="P-loop containing nucleoside triphosphate hydrolases"/>
    <property type="match status" value="1"/>
</dbReference>
<sequence>MRIIVYTGKGGVGKTSVAAATALRAAELGYRTIVLSTDAAHSLGDSFDRPIGPEPVAVAPNLWVQEVDSRRQLERNWGKIRDYLTALFRSKQVGETLSEISVEELVVFPGLEELFCLLEIKRHHEEGRYDVIIMDCAPTGETLRLLSYPDLARWWLQRIFPVQRAVLKIARPVAQPLVSVPLPTVDVLDTVASFVRELEKMHALLTDTTQSSLRLVVNAEKMVIKEACRSFTYFNLFGFPTDLVVINRLLPAEVGDDYFRGWKDLQEKYVAVIEQSFAPLPIFRAPLFEHEVVGEESLRALAQSCFGAEDPTRLFYQGFSQSIVREGDGYLLSIRLPFVEKGQVSLAQKGDELQIQVGEFKRNVLLPRALVGRTATSAGFTNGVLKIRFGGETRDSS</sequence>
<dbReference type="KEGG" id="dau:Daud_0312"/>
<dbReference type="GO" id="GO:0016887">
    <property type="term" value="F:ATP hydrolysis activity"/>
    <property type="evidence" value="ECO:0007669"/>
    <property type="project" value="InterPro"/>
</dbReference>
<dbReference type="STRING" id="477974.Daud_0312"/>
<name>B1I0V5_DESAP</name>
<evidence type="ECO:0000256" key="5">
    <source>
        <dbReference type="ARBA" id="ARBA00022967"/>
    </source>
</evidence>
<dbReference type="InterPro" id="IPR025723">
    <property type="entry name" value="ArsA/GET3_ATPase-like"/>
</dbReference>
<dbReference type="PANTHER" id="PTHR10803">
    <property type="entry name" value="ARSENICAL PUMP-DRIVING ATPASE ARSENITE-TRANSLOCATING ATPASE"/>
    <property type="match status" value="1"/>
</dbReference>
<dbReference type="InterPro" id="IPR016300">
    <property type="entry name" value="ATPase_ArsA/GET3"/>
</dbReference>
<dbReference type="EMBL" id="CP000860">
    <property type="protein sequence ID" value="ACA58873.1"/>
    <property type="molecule type" value="Genomic_DNA"/>
</dbReference>
<dbReference type="Pfam" id="PF02374">
    <property type="entry name" value="ArsA_ATPase"/>
    <property type="match status" value="1"/>
</dbReference>
<dbReference type="InterPro" id="IPR008978">
    <property type="entry name" value="HSP20-like_chaperone"/>
</dbReference>
<dbReference type="NCBIfam" id="TIGR00345">
    <property type="entry name" value="GET3_arsA_TRC40"/>
    <property type="match status" value="1"/>
</dbReference>
<keyword evidence="11" id="KW-0378">Hydrolase</keyword>
<keyword evidence="12" id="KW-1185">Reference proteome</keyword>
<dbReference type="EC" id="7.3.2.7" evidence="8"/>